<accession>A0A067QJ08</accession>
<dbReference type="PANTHER" id="PTHR45930">
    <property type="entry name" value="G-PROTEIN COUPLED RECEPTOR 124-LIKE PROTEIN"/>
    <property type="match status" value="1"/>
</dbReference>
<evidence type="ECO:0000256" key="5">
    <source>
        <dbReference type="SAM" id="Phobius"/>
    </source>
</evidence>
<keyword evidence="5" id="KW-0812">Transmembrane</keyword>
<dbReference type="InParanoid" id="A0A067QJ08"/>
<evidence type="ECO:0000313" key="7">
    <source>
        <dbReference type="Proteomes" id="UP000027135"/>
    </source>
</evidence>
<reference evidence="6 7" key="1">
    <citation type="journal article" date="2014" name="Nat. Commun.">
        <title>Molecular traces of alternative social organization in a termite genome.</title>
        <authorList>
            <person name="Terrapon N."/>
            <person name="Li C."/>
            <person name="Robertson H.M."/>
            <person name="Ji L."/>
            <person name="Meng X."/>
            <person name="Booth W."/>
            <person name="Chen Z."/>
            <person name="Childers C.P."/>
            <person name="Glastad K.M."/>
            <person name="Gokhale K."/>
            <person name="Gowin J."/>
            <person name="Gronenberg W."/>
            <person name="Hermansen R.A."/>
            <person name="Hu H."/>
            <person name="Hunt B.G."/>
            <person name="Huylmans A.K."/>
            <person name="Khalil S.M."/>
            <person name="Mitchell R.D."/>
            <person name="Munoz-Torres M.C."/>
            <person name="Mustard J.A."/>
            <person name="Pan H."/>
            <person name="Reese J.T."/>
            <person name="Scharf M.E."/>
            <person name="Sun F."/>
            <person name="Vogel H."/>
            <person name="Xiao J."/>
            <person name="Yang W."/>
            <person name="Yang Z."/>
            <person name="Yang Z."/>
            <person name="Zhou J."/>
            <person name="Zhu J."/>
            <person name="Brent C.S."/>
            <person name="Elsik C.G."/>
            <person name="Goodisman M.A."/>
            <person name="Liberles D.A."/>
            <person name="Roe R.M."/>
            <person name="Vargo E.L."/>
            <person name="Vilcinskas A."/>
            <person name="Wang J."/>
            <person name="Bornberg-Bauer E."/>
            <person name="Korb J."/>
            <person name="Zhang G."/>
            <person name="Liebig J."/>
        </authorList>
    </citation>
    <scope>NUCLEOTIDE SEQUENCE [LARGE SCALE GENOMIC DNA]</scope>
    <source>
        <tissue evidence="6">Whole organism</tissue>
    </source>
</reference>
<dbReference type="PANTHER" id="PTHR45930:SF4">
    <property type="entry name" value="ADHESION G PROTEIN-COUPLED RECEPTOR A3"/>
    <property type="match status" value="1"/>
</dbReference>
<protein>
    <submittedName>
        <fullName evidence="6">Reticulon-4 receptor</fullName>
    </submittedName>
</protein>
<dbReference type="PRINTS" id="PR00019">
    <property type="entry name" value="LEURICHRPT"/>
</dbReference>
<dbReference type="SMART" id="SM00369">
    <property type="entry name" value="LRR_TYP"/>
    <property type="match status" value="4"/>
</dbReference>
<sequence>MDLRVRGFVFSRIPKWKRAMELTWLWIVLVRSASDNSFYSCKRYLRFSLDCSSVCLGSLKARPYTQEYTTFSDISLRNTSLAYLEGNVFDQMTNLKSLYLSNNFLESLDYRLFSKLKNLMHLDLRNNRLSNLEDRLFKNQKRLVHLLLANNRLTVLDTKVLSPLRSLKILDLSNNRFVCDCQLYPTFLWCQHRLLETNASCHLPVIYTESPWTVLEFQNCTASYMPKRTGQSASLAKLSDKTFLFSGACVSVLLVCVCVLVSVFCCRKFHRTPNRDNEIYSNLRQTEDG</sequence>
<keyword evidence="2" id="KW-0433">Leucine-rich repeat</keyword>
<dbReference type="GO" id="GO:0005886">
    <property type="term" value="C:plasma membrane"/>
    <property type="evidence" value="ECO:0007669"/>
    <property type="project" value="TreeGrafter"/>
</dbReference>
<dbReference type="PROSITE" id="PS51450">
    <property type="entry name" value="LRR"/>
    <property type="match status" value="2"/>
</dbReference>
<evidence type="ECO:0000313" key="6">
    <source>
        <dbReference type="EMBL" id="KDR07467.1"/>
    </source>
</evidence>
<dbReference type="eggNOG" id="KOG0619">
    <property type="taxonomic scope" value="Eukaryota"/>
</dbReference>
<dbReference type="Gene3D" id="3.80.10.10">
    <property type="entry name" value="Ribonuclease Inhibitor"/>
    <property type="match status" value="1"/>
</dbReference>
<proteinExistence type="inferred from homology"/>
<organism evidence="6 7">
    <name type="scientific">Zootermopsis nevadensis</name>
    <name type="common">Dampwood termite</name>
    <dbReference type="NCBI Taxonomy" id="136037"/>
    <lineage>
        <taxon>Eukaryota</taxon>
        <taxon>Metazoa</taxon>
        <taxon>Ecdysozoa</taxon>
        <taxon>Arthropoda</taxon>
        <taxon>Hexapoda</taxon>
        <taxon>Insecta</taxon>
        <taxon>Pterygota</taxon>
        <taxon>Neoptera</taxon>
        <taxon>Polyneoptera</taxon>
        <taxon>Dictyoptera</taxon>
        <taxon>Blattodea</taxon>
        <taxon>Blattoidea</taxon>
        <taxon>Termitoidae</taxon>
        <taxon>Termopsidae</taxon>
        <taxon>Zootermopsis</taxon>
    </lineage>
</organism>
<keyword evidence="7" id="KW-1185">Reference proteome</keyword>
<dbReference type="OrthoDB" id="2013775at2759"/>
<keyword evidence="5" id="KW-0472">Membrane</keyword>
<keyword evidence="4 6" id="KW-0675">Receptor</keyword>
<comment type="similarity">
    <text evidence="1">Belongs to the G-protein coupled receptor 2 family. Adhesion G-protein coupled receptor (ADGR) subfamily.</text>
</comment>
<dbReference type="Pfam" id="PF13855">
    <property type="entry name" value="LRR_8"/>
    <property type="match status" value="1"/>
</dbReference>
<evidence type="ECO:0000256" key="1">
    <source>
        <dbReference type="ARBA" id="ARBA00007343"/>
    </source>
</evidence>
<dbReference type="STRING" id="136037.A0A067QJ08"/>
<dbReference type="InterPro" id="IPR001611">
    <property type="entry name" value="Leu-rich_rpt"/>
</dbReference>
<feature type="transmembrane region" description="Helical" evidence="5">
    <location>
        <begin position="243"/>
        <end position="265"/>
    </location>
</feature>
<gene>
    <name evidence="6" type="ORF">L798_03086</name>
</gene>
<dbReference type="GO" id="GO:0007166">
    <property type="term" value="P:cell surface receptor signaling pathway"/>
    <property type="evidence" value="ECO:0007669"/>
    <property type="project" value="TreeGrafter"/>
</dbReference>
<dbReference type="EMBL" id="KK853462">
    <property type="protein sequence ID" value="KDR07467.1"/>
    <property type="molecule type" value="Genomic_DNA"/>
</dbReference>
<dbReference type="AlphaFoldDB" id="A0A067QJ08"/>
<name>A0A067QJ08_ZOONE</name>
<evidence type="ECO:0000256" key="2">
    <source>
        <dbReference type="ARBA" id="ARBA00022614"/>
    </source>
</evidence>
<dbReference type="InterPro" id="IPR003591">
    <property type="entry name" value="Leu-rich_rpt_typical-subtyp"/>
</dbReference>
<dbReference type="Proteomes" id="UP000027135">
    <property type="component" value="Unassembled WGS sequence"/>
</dbReference>
<keyword evidence="3" id="KW-0677">Repeat</keyword>
<evidence type="ECO:0000256" key="4">
    <source>
        <dbReference type="ARBA" id="ARBA00023170"/>
    </source>
</evidence>
<dbReference type="SUPFAM" id="SSF52058">
    <property type="entry name" value="L domain-like"/>
    <property type="match status" value="1"/>
</dbReference>
<dbReference type="InterPro" id="IPR051963">
    <property type="entry name" value="Adhesion_GPCR_A"/>
</dbReference>
<keyword evidence="5" id="KW-1133">Transmembrane helix</keyword>
<dbReference type="Pfam" id="PF00560">
    <property type="entry name" value="LRR_1"/>
    <property type="match status" value="1"/>
</dbReference>
<dbReference type="InterPro" id="IPR032675">
    <property type="entry name" value="LRR_dom_sf"/>
</dbReference>
<evidence type="ECO:0000256" key="3">
    <source>
        <dbReference type="ARBA" id="ARBA00022737"/>
    </source>
</evidence>